<accession>A0A916K7X0</accession>
<sequence>MKKKITMKDIADFLNIDRTTVSKALTGAPGVSLKTIEKVQQAADELGYRKDSFASSLQTRKNAVLGLIMADFRRGIYAPLVEAFQQTAMEYHYSTIIFYVNRNQNDLANAIELLKQQRVSGATFISAAATADLYEYVSDFLEDGIAVNTLERDFVPYGIDRVSFNHYKAGCDLTEHMIAEGHRGIVFVTYADIKGTPEGRLHGYLDAMKKHALAPRVIAEDKPLSHAPGDEMMLAYERIHKAWDRLDQPTALIGVNDNFALGILHALKDKRIDVPGTISLAGFDDLNASLGIPQLTTMRSPMKQSGSKLAELLIRRIRQSELPATAYTLDYDIIVRKSTAPR</sequence>
<keyword evidence="2" id="KW-0238">DNA-binding</keyword>
<keyword evidence="6" id="KW-1185">Reference proteome</keyword>
<dbReference type="Pfam" id="PF13377">
    <property type="entry name" value="Peripla_BP_3"/>
    <property type="match status" value="1"/>
</dbReference>
<dbReference type="InterPro" id="IPR046335">
    <property type="entry name" value="LacI/GalR-like_sensor"/>
</dbReference>
<dbReference type="AlphaFoldDB" id="A0A916K7X0"/>
<evidence type="ECO:0000256" key="3">
    <source>
        <dbReference type="ARBA" id="ARBA00023163"/>
    </source>
</evidence>
<comment type="caution">
    <text evidence="5">The sequence shown here is derived from an EMBL/GenBank/DDBJ whole genome shotgun (WGS) entry which is preliminary data.</text>
</comment>
<dbReference type="Pfam" id="PF00356">
    <property type="entry name" value="LacI"/>
    <property type="match status" value="1"/>
</dbReference>
<dbReference type="PANTHER" id="PTHR30146:SF109">
    <property type="entry name" value="HTH-TYPE TRANSCRIPTIONAL REGULATOR GALS"/>
    <property type="match status" value="1"/>
</dbReference>
<protein>
    <submittedName>
        <fullName evidence="5">Catabolite control protein A</fullName>
    </submittedName>
</protein>
<dbReference type="PROSITE" id="PS50932">
    <property type="entry name" value="HTH_LACI_2"/>
    <property type="match status" value="1"/>
</dbReference>
<dbReference type="CDD" id="cd01392">
    <property type="entry name" value="HTH_LacI"/>
    <property type="match status" value="1"/>
</dbReference>
<evidence type="ECO:0000256" key="2">
    <source>
        <dbReference type="ARBA" id="ARBA00023125"/>
    </source>
</evidence>
<dbReference type="EMBL" id="CAJVAS010000040">
    <property type="protein sequence ID" value="CAG7647969.1"/>
    <property type="molecule type" value="Genomic_DNA"/>
</dbReference>
<organism evidence="5 6">
    <name type="scientific">Paenibacillus solanacearum</name>
    <dbReference type="NCBI Taxonomy" id="2048548"/>
    <lineage>
        <taxon>Bacteria</taxon>
        <taxon>Bacillati</taxon>
        <taxon>Bacillota</taxon>
        <taxon>Bacilli</taxon>
        <taxon>Bacillales</taxon>
        <taxon>Paenibacillaceae</taxon>
        <taxon>Paenibacillus</taxon>
    </lineage>
</organism>
<evidence type="ECO:0000313" key="5">
    <source>
        <dbReference type="EMBL" id="CAG7647969.1"/>
    </source>
</evidence>
<evidence type="ECO:0000313" key="6">
    <source>
        <dbReference type="Proteomes" id="UP000693672"/>
    </source>
</evidence>
<dbReference type="GO" id="GO:0000976">
    <property type="term" value="F:transcription cis-regulatory region binding"/>
    <property type="evidence" value="ECO:0007669"/>
    <property type="project" value="TreeGrafter"/>
</dbReference>
<keyword evidence="1" id="KW-0805">Transcription regulation</keyword>
<evidence type="ECO:0000259" key="4">
    <source>
        <dbReference type="PROSITE" id="PS50932"/>
    </source>
</evidence>
<feature type="domain" description="HTH lacI-type" evidence="4">
    <location>
        <begin position="5"/>
        <end position="59"/>
    </location>
</feature>
<dbReference type="CDD" id="cd06267">
    <property type="entry name" value="PBP1_LacI_sugar_binding-like"/>
    <property type="match status" value="1"/>
</dbReference>
<dbReference type="GO" id="GO:0003700">
    <property type="term" value="F:DNA-binding transcription factor activity"/>
    <property type="evidence" value="ECO:0007669"/>
    <property type="project" value="TreeGrafter"/>
</dbReference>
<gene>
    <name evidence="5" type="primary">ccpA_7</name>
    <name evidence="5" type="ORF">PAESOLCIP111_05496</name>
</gene>
<dbReference type="Proteomes" id="UP000693672">
    <property type="component" value="Unassembled WGS sequence"/>
</dbReference>
<keyword evidence="3" id="KW-0804">Transcription</keyword>
<dbReference type="SMART" id="SM00354">
    <property type="entry name" value="HTH_LACI"/>
    <property type="match status" value="1"/>
</dbReference>
<reference evidence="5" key="1">
    <citation type="submission" date="2021-06" db="EMBL/GenBank/DDBJ databases">
        <authorList>
            <person name="Criscuolo A."/>
        </authorList>
    </citation>
    <scope>NUCLEOTIDE SEQUENCE</scope>
    <source>
        <strain evidence="5">CIP111600</strain>
    </source>
</reference>
<proteinExistence type="predicted"/>
<dbReference type="RefSeq" id="WP_218095210.1">
    <property type="nucleotide sequence ID" value="NZ_CAJVAS010000040.1"/>
</dbReference>
<dbReference type="InterPro" id="IPR000843">
    <property type="entry name" value="HTH_LacI"/>
</dbReference>
<name>A0A916K7X0_9BACL</name>
<evidence type="ECO:0000256" key="1">
    <source>
        <dbReference type="ARBA" id="ARBA00023015"/>
    </source>
</evidence>
<dbReference type="PANTHER" id="PTHR30146">
    <property type="entry name" value="LACI-RELATED TRANSCRIPTIONAL REPRESSOR"/>
    <property type="match status" value="1"/>
</dbReference>